<evidence type="ECO:0000256" key="2">
    <source>
        <dbReference type="ARBA" id="ARBA00006082"/>
    </source>
</evidence>
<accession>A0A1X2GYR0</accession>
<dbReference type="OrthoDB" id="10263226at2759"/>
<dbReference type="GO" id="GO:0140664">
    <property type="term" value="F:ATP-dependent DNA damage sensor activity"/>
    <property type="evidence" value="ECO:0007669"/>
    <property type="project" value="InterPro"/>
</dbReference>
<dbReference type="SMART" id="SM01340">
    <property type="entry name" value="DNA_mis_repair"/>
    <property type="match status" value="1"/>
</dbReference>
<dbReference type="CDD" id="cd03483">
    <property type="entry name" value="MutL_Trans_MLH1"/>
    <property type="match status" value="1"/>
</dbReference>
<evidence type="ECO:0000256" key="5">
    <source>
        <dbReference type="ARBA" id="ARBA00023242"/>
    </source>
</evidence>
<dbReference type="AlphaFoldDB" id="A0A1X2GYR0"/>
<dbReference type="PANTHER" id="PTHR10073">
    <property type="entry name" value="DNA MISMATCH REPAIR PROTEIN MLH, PMS, MUTL"/>
    <property type="match status" value="1"/>
</dbReference>
<dbReference type="InterPro" id="IPR020568">
    <property type="entry name" value="Ribosomal_Su5_D2-typ_SF"/>
</dbReference>
<sequence>MSTPSIRRLDTSVVNRIAAGEVIHRPANALKELLENCLDAGASQIQITVKEGGLKFLQIQDNGHGIKKEDLAIVCERFTTSKLKQFDDLSRIVTYGFRGEALASISHVAHLTITTKTADSPCAYRAAYVDGQLSAPAGQNSDPKPCAGNNGTQITVEDLFYNMPTRKKALRSPSDEYNRIVDVVSRYAIHNHGVSFSCKKVGTMTGEVQTNTNTSTLDNIRQIYGTSVSSELLFCEAEAEALNYSMKAYISNANYSMKRTTLLLFINNRLVESDSIKRMVDTVYTSLLPKGGHPFVYLSLMIKPENIDVNVHPTKQKVHFLNEDHVVEAIQEEFLKILENANDSRTFYTQTLLPGATSTNTDRRLSQNIGSKAAVYHQVRTDSRATTLDTFVLQPLSTPTSAIIDVDEDTPMAECNQDPASMDVDQPTQPINKVQKNRKERVQVTLTSVLELRKKIRRSEHPGMTALLAGHTFVGCIDDSMALIQHDTSLYMVNYASISEELFYQIILSEFNNFGTIDLSSPIPIGDCIGLAIDAEAAQGLLPPVLRKKDLVIQKIVDKVLEFSDMLQDYFALSVSSKGELLTLPMLIQGYLPTMDKLPMFFLRLGTEVDWEDEQRCLDGLARELAVLFAAEPPLPGDHDAGSDDYKTQHDKYLWQVQHLVFPALKTGFVTPKNIVQDGSSFVTQLARSSDLYKIFERC</sequence>
<dbReference type="CDD" id="cd16926">
    <property type="entry name" value="HATPase_MutL-MLH-PMS-like"/>
    <property type="match status" value="1"/>
</dbReference>
<dbReference type="NCBIfam" id="TIGR00585">
    <property type="entry name" value="mutl"/>
    <property type="match status" value="1"/>
</dbReference>
<dbReference type="SUPFAM" id="SSF54211">
    <property type="entry name" value="Ribosomal protein S5 domain 2-like"/>
    <property type="match status" value="1"/>
</dbReference>
<keyword evidence="5" id="KW-0539">Nucleus</keyword>
<keyword evidence="4" id="KW-0234">DNA repair</keyword>
<dbReference type="GO" id="GO:0030983">
    <property type="term" value="F:mismatched DNA binding"/>
    <property type="evidence" value="ECO:0007669"/>
    <property type="project" value="InterPro"/>
</dbReference>
<comment type="caution">
    <text evidence="7">The sequence shown here is derived from an EMBL/GenBank/DDBJ whole genome shotgun (WGS) entry which is preliminary data.</text>
</comment>
<dbReference type="InterPro" id="IPR002099">
    <property type="entry name" value="MutL/Mlh/PMS"/>
</dbReference>
<dbReference type="SUPFAM" id="SSF55874">
    <property type="entry name" value="ATPase domain of HSP90 chaperone/DNA topoisomerase II/histidine kinase"/>
    <property type="match status" value="1"/>
</dbReference>
<protein>
    <submittedName>
        <fullName evidence="7">MutL-like protein 1, colon cancer, nonpolyposis type 2</fullName>
    </submittedName>
</protein>
<evidence type="ECO:0000256" key="4">
    <source>
        <dbReference type="ARBA" id="ARBA00023204"/>
    </source>
</evidence>
<dbReference type="GO" id="GO:0005524">
    <property type="term" value="F:ATP binding"/>
    <property type="evidence" value="ECO:0007669"/>
    <property type="project" value="InterPro"/>
</dbReference>
<gene>
    <name evidence="7" type="ORF">DM01DRAFT_1331285</name>
</gene>
<reference evidence="7 8" key="1">
    <citation type="submission" date="2016-07" db="EMBL/GenBank/DDBJ databases">
        <title>Pervasive Adenine N6-methylation of Active Genes in Fungi.</title>
        <authorList>
            <consortium name="DOE Joint Genome Institute"/>
            <person name="Mondo S.J."/>
            <person name="Dannebaum R.O."/>
            <person name="Kuo R.C."/>
            <person name="Labutti K."/>
            <person name="Haridas S."/>
            <person name="Kuo A."/>
            <person name="Salamov A."/>
            <person name="Ahrendt S.R."/>
            <person name="Lipzen A."/>
            <person name="Sullivan W."/>
            <person name="Andreopoulos W.B."/>
            <person name="Clum A."/>
            <person name="Lindquist E."/>
            <person name="Daum C."/>
            <person name="Ramamoorthy G.K."/>
            <person name="Gryganskyi A."/>
            <person name="Culley D."/>
            <person name="Magnuson J.K."/>
            <person name="James T.Y."/>
            <person name="O'Malley M.A."/>
            <person name="Stajich J.E."/>
            <person name="Spatafora J.W."/>
            <person name="Visel A."/>
            <person name="Grigoriev I.V."/>
        </authorList>
    </citation>
    <scope>NUCLEOTIDE SEQUENCE [LARGE SCALE GENOMIC DNA]</scope>
    <source>
        <strain evidence="7 8">NRRL 3301</strain>
    </source>
</reference>
<dbReference type="STRING" id="101127.A0A1X2GYR0"/>
<evidence type="ECO:0000259" key="6">
    <source>
        <dbReference type="SMART" id="SM01340"/>
    </source>
</evidence>
<dbReference type="EMBL" id="MCGT01000001">
    <property type="protein sequence ID" value="ORX63217.1"/>
    <property type="molecule type" value="Genomic_DNA"/>
</dbReference>
<comment type="subcellular location">
    <subcellularLocation>
        <location evidence="1">Nucleus</location>
    </subcellularLocation>
</comment>
<dbReference type="Gene3D" id="3.30.565.10">
    <property type="entry name" value="Histidine kinase-like ATPase, C-terminal domain"/>
    <property type="match status" value="1"/>
</dbReference>
<evidence type="ECO:0000256" key="1">
    <source>
        <dbReference type="ARBA" id="ARBA00004123"/>
    </source>
</evidence>
<dbReference type="PROSITE" id="PS00058">
    <property type="entry name" value="DNA_MISMATCH_REPAIR_1"/>
    <property type="match status" value="1"/>
</dbReference>
<dbReference type="FunFam" id="3.30.230.10:FF:000014">
    <property type="entry name" value="DNA mismatch repair protein Mlh1"/>
    <property type="match status" value="1"/>
</dbReference>
<dbReference type="PANTHER" id="PTHR10073:SF12">
    <property type="entry name" value="DNA MISMATCH REPAIR PROTEIN MLH1"/>
    <property type="match status" value="1"/>
</dbReference>
<dbReference type="Pfam" id="PF01119">
    <property type="entry name" value="DNA_mis_repair"/>
    <property type="match status" value="1"/>
</dbReference>
<dbReference type="InterPro" id="IPR036890">
    <property type="entry name" value="HATPase_C_sf"/>
</dbReference>
<proteinExistence type="inferred from homology"/>
<dbReference type="InterPro" id="IPR014762">
    <property type="entry name" value="DNA_mismatch_repair_CS"/>
</dbReference>
<dbReference type="InterPro" id="IPR038973">
    <property type="entry name" value="MutL/Mlh/Pms-like"/>
</dbReference>
<dbReference type="InterPro" id="IPR014721">
    <property type="entry name" value="Ribsml_uS5_D2-typ_fold_subgr"/>
</dbReference>
<evidence type="ECO:0000313" key="8">
    <source>
        <dbReference type="Proteomes" id="UP000242146"/>
    </source>
</evidence>
<dbReference type="GO" id="GO:0016887">
    <property type="term" value="F:ATP hydrolysis activity"/>
    <property type="evidence" value="ECO:0007669"/>
    <property type="project" value="InterPro"/>
</dbReference>
<dbReference type="InterPro" id="IPR013507">
    <property type="entry name" value="DNA_mismatch_S5_2-like"/>
</dbReference>
<keyword evidence="3" id="KW-0227">DNA damage</keyword>
<comment type="similarity">
    <text evidence="2">Belongs to the DNA mismatch repair MutL/HexB family.</text>
</comment>
<name>A0A1X2GYR0_9FUNG</name>
<dbReference type="Proteomes" id="UP000242146">
    <property type="component" value="Unassembled WGS sequence"/>
</dbReference>
<dbReference type="Pfam" id="PF16413">
    <property type="entry name" value="Mlh1_C"/>
    <property type="match status" value="1"/>
</dbReference>
<dbReference type="GO" id="GO:0032389">
    <property type="term" value="C:MutLalpha complex"/>
    <property type="evidence" value="ECO:0007669"/>
    <property type="project" value="TreeGrafter"/>
</dbReference>
<dbReference type="InterPro" id="IPR032189">
    <property type="entry name" value="Mlh1_C"/>
</dbReference>
<dbReference type="Gene3D" id="3.30.230.10">
    <property type="match status" value="1"/>
</dbReference>
<organism evidence="7 8">
    <name type="scientific">Hesseltinella vesiculosa</name>
    <dbReference type="NCBI Taxonomy" id="101127"/>
    <lineage>
        <taxon>Eukaryota</taxon>
        <taxon>Fungi</taxon>
        <taxon>Fungi incertae sedis</taxon>
        <taxon>Mucoromycota</taxon>
        <taxon>Mucoromycotina</taxon>
        <taxon>Mucoromycetes</taxon>
        <taxon>Mucorales</taxon>
        <taxon>Cunninghamellaceae</taxon>
        <taxon>Hesseltinella</taxon>
    </lineage>
</organism>
<dbReference type="Pfam" id="PF13589">
    <property type="entry name" value="HATPase_c_3"/>
    <property type="match status" value="1"/>
</dbReference>
<feature type="domain" description="DNA mismatch repair protein S5" evidence="6">
    <location>
        <begin position="220"/>
        <end position="339"/>
    </location>
</feature>
<dbReference type="FunFam" id="3.30.565.10:FF:000109">
    <property type="entry name" value="Related to MLH1-DNA mismatch repair protein"/>
    <property type="match status" value="1"/>
</dbReference>
<dbReference type="GO" id="GO:0006298">
    <property type="term" value="P:mismatch repair"/>
    <property type="evidence" value="ECO:0007669"/>
    <property type="project" value="InterPro"/>
</dbReference>
<keyword evidence="8" id="KW-1185">Reference proteome</keyword>
<evidence type="ECO:0000256" key="3">
    <source>
        <dbReference type="ARBA" id="ARBA00022763"/>
    </source>
</evidence>
<evidence type="ECO:0000313" key="7">
    <source>
        <dbReference type="EMBL" id="ORX63217.1"/>
    </source>
</evidence>